<organism evidence="1 2">
    <name type="scientific">Spiromyces aspiralis</name>
    <dbReference type="NCBI Taxonomy" id="68401"/>
    <lineage>
        <taxon>Eukaryota</taxon>
        <taxon>Fungi</taxon>
        <taxon>Fungi incertae sedis</taxon>
        <taxon>Zoopagomycota</taxon>
        <taxon>Kickxellomycotina</taxon>
        <taxon>Kickxellomycetes</taxon>
        <taxon>Kickxellales</taxon>
        <taxon>Kickxellaceae</taxon>
        <taxon>Spiromyces</taxon>
    </lineage>
</organism>
<accession>A0ACC1H811</accession>
<evidence type="ECO:0000313" key="2">
    <source>
        <dbReference type="Proteomes" id="UP001145114"/>
    </source>
</evidence>
<evidence type="ECO:0000313" key="1">
    <source>
        <dbReference type="EMBL" id="KAJ1672515.1"/>
    </source>
</evidence>
<reference evidence="1" key="1">
    <citation type="submission" date="2022-06" db="EMBL/GenBank/DDBJ databases">
        <title>Phylogenomic reconstructions and comparative analyses of Kickxellomycotina fungi.</title>
        <authorList>
            <person name="Reynolds N.K."/>
            <person name="Stajich J.E."/>
            <person name="Barry K."/>
            <person name="Grigoriev I.V."/>
            <person name="Crous P."/>
            <person name="Smith M.E."/>
        </authorList>
    </citation>
    <scope>NUCLEOTIDE SEQUENCE</scope>
    <source>
        <strain evidence="1">RSA 2271</strain>
    </source>
</reference>
<protein>
    <submittedName>
        <fullName evidence="1">Mitochondrial dynamin GTPase Msp1</fullName>
    </submittedName>
</protein>
<keyword evidence="2" id="KW-1185">Reference proteome</keyword>
<sequence>MNPQTKKLLVDASQAAVYFGVRYLMSSMDPTKDKRDMKERSGAVIERLRIKGLKLNDYERIIMSEVILPEDINISFNQVGGLDHIIQELTES</sequence>
<dbReference type="Proteomes" id="UP001145114">
    <property type="component" value="Unassembled WGS sequence"/>
</dbReference>
<gene>
    <name evidence="1" type="primary">MSP1_2</name>
    <name evidence="1" type="ORF">EV182_007027</name>
</gene>
<comment type="caution">
    <text evidence="1">The sequence shown here is derived from an EMBL/GenBank/DDBJ whole genome shotgun (WGS) entry which is preliminary data.</text>
</comment>
<name>A0ACC1H811_9FUNG</name>
<proteinExistence type="predicted"/>
<feature type="non-terminal residue" evidence="1">
    <location>
        <position position="92"/>
    </location>
</feature>
<dbReference type="EMBL" id="JAMZIH010008261">
    <property type="protein sequence ID" value="KAJ1672515.1"/>
    <property type="molecule type" value="Genomic_DNA"/>
</dbReference>